<organism evidence="1 2">
    <name type="scientific">Bacillus yapensis</name>
    <dbReference type="NCBI Taxonomy" id="2492960"/>
    <lineage>
        <taxon>Bacteria</taxon>
        <taxon>Bacillati</taxon>
        <taxon>Bacillota</taxon>
        <taxon>Bacilli</taxon>
        <taxon>Bacillales</taxon>
        <taxon>Bacillaceae</taxon>
        <taxon>Bacillus</taxon>
    </lineage>
</organism>
<dbReference type="EMBL" id="RXNT01000026">
    <property type="protein sequence ID" value="RTR26175.1"/>
    <property type="molecule type" value="Genomic_DNA"/>
</dbReference>
<dbReference type="Proteomes" id="UP000271374">
    <property type="component" value="Unassembled WGS sequence"/>
</dbReference>
<accession>A0A3S0JPB2</accession>
<evidence type="ECO:0008006" key="3">
    <source>
        <dbReference type="Google" id="ProtNLM"/>
    </source>
</evidence>
<comment type="caution">
    <text evidence="1">The sequence shown here is derived from an EMBL/GenBank/DDBJ whole genome shotgun (WGS) entry which is preliminary data.</text>
</comment>
<reference evidence="1 2" key="1">
    <citation type="submission" date="2018-12" db="EMBL/GenBank/DDBJ databases">
        <title>Bacillus yapensis draft genome sequence.</title>
        <authorList>
            <person name="Yu L."/>
            <person name="Xu X."/>
            <person name="Tang X."/>
        </authorList>
    </citation>
    <scope>NUCLEOTIDE SEQUENCE [LARGE SCALE GENOMIC DNA]</scope>
    <source>
        <strain evidence="1 2">XXST-01</strain>
    </source>
</reference>
<name>A0A3S0JPB2_9BACI</name>
<sequence>MKTFRITWYAVVEDDSVLEGRSLISAETEEDAINELISKKANEYRLKPYMIKIQSILEV</sequence>
<proteinExistence type="predicted"/>
<evidence type="ECO:0000313" key="2">
    <source>
        <dbReference type="Proteomes" id="UP000271374"/>
    </source>
</evidence>
<evidence type="ECO:0000313" key="1">
    <source>
        <dbReference type="EMBL" id="RTR26175.1"/>
    </source>
</evidence>
<dbReference type="RefSeq" id="WP_126410904.1">
    <property type="nucleotide sequence ID" value="NZ_RXNT01000026.1"/>
</dbReference>
<keyword evidence="2" id="KW-1185">Reference proteome</keyword>
<gene>
    <name evidence="1" type="ORF">EKG37_21960</name>
</gene>
<dbReference type="OrthoDB" id="2908478at2"/>
<dbReference type="AlphaFoldDB" id="A0A3S0JPB2"/>
<dbReference type="SUPFAM" id="SSF160374">
    <property type="entry name" value="RplX-like"/>
    <property type="match status" value="1"/>
</dbReference>
<protein>
    <recommendedName>
        <fullName evidence="3">DUF3906 family protein</fullName>
    </recommendedName>
</protein>